<dbReference type="EMBL" id="BMYK01000002">
    <property type="protein sequence ID" value="GHC72675.1"/>
    <property type="molecule type" value="Genomic_DNA"/>
</dbReference>
<feature type="compositionally biased region" description="Pro residues" evidence="1">
    <location>
        <begin position="79"/>
        <end position="100"/>
    </location>
</feature>
<protein>
    <submittedName>
        <fullName evidence="2">Uncharacterized protein</fullName>
    </submittedName>
</protein>
<dbReference type="Proteomes" id="UP000626210">
    <property type="component" value="Unassembled WGS sequence"/>
</dbReference>
<dbReference type="RefSeq" id="WP_189685738.1">
    <property type="nucleotide sequence ID" value="NZ_BMYK01000002.1"/>
</dbReference>
<proteinExistence type="predicted"/>
<evidence type="ECO:0000313" key="2">
    <source>
        <dbReference type="EMBL" id="GHC72675.1"/>
    </source>
</evidence>
<evidence type="ECO:0000256" key="1">
    <source>
        <dbReference type="SAM" id="MobiDB-lite"/>
    </source>
</evidence>
<organism evidence="2 3">
    <name type="scientific">Pseudorhodoferax aquiterrae</name>
    <dbReference type="NCBI Taxonomy" id="747304"/>
    <lineage>
        <taxon>Bacteria</taxon>
        <taxon>Pseudomonadati</taxon>
        <taxon>Pseudomonadota</taxon>
        <taxon>Betaproteobacteria</taxon>
        <taxon>Burkholderiales</taxon>
        <taxon>Comamonadaceae</taxon>
    </lineage>
</organism>
<gene>
    <name evidence="2" type="ORF">GCM10007320_08710</name>
</gene>
<sequence length="337" mass="35038">MTISEEHLRGLSAVEREALLAADENDEDLVRELGTGGGEPEVAPAPAPAPAAAPAATDDPDEEADPPAAAPASAAEPAPAEPPAAAPAPEQAPAPAPAQPEPDDEPIPAPQPQRSTPDDVADQRKALRAEKSGAMSKLLAGEITQEEYQAVEDRVQDALDGLVRAEASDQARDQMRMDSMIGDYNKELRTAQRGLASAGLDLKANDGAIQAEFDRAIRMFAGEAGARGLSDRPGDLAASREALKEASEYVLRRHGKTAAAPAAVLAPATPPASAPAAQTKPRAPVDRSTLPPTLASVPVAADATISNEFAHLENLDGAELERALARLTPDQQERYLA</sequence>
<feature type="compositionally biased region" description="Low complexity" evidence="1">
    <location>
        <begin position="66"/>
        <end position="78"/>
    </location>
</feature>
<feature type="region of interest" description="Disordered" evidence="1">
    <location>
        <begin position="19"/>
        <end position="135"/>
    </location>
</feature>
<keyword evidence="3" id="KW-1185">Reference proteome</keyword>
<feature type="compositionally biased region" description="Basic and acidic residues" evidence="1">
    <location>
        <begin position="121"/>
        <end position="131"/>
    </location>
</feature>
<feature type="region of interest" description="Disordered" evidence="1">
    <location>
        <begin position="266"/>
        <end position="291"/>
    </location>
</feature>
<evidence type="ECO:0000313" key="3">
    <source>
        <dbReference type="Proteomes" id="UP000626210"/>
    </source>
</evidence>
<comment type="caution">
    <text evidence="2">The sequence shown here is derived from an EMBL/GenBank/DDBJ whole genome shotgun (WGS) entry which is preliminary data.</text>
</comment>
<reference evidence="3" key="1">
    <citation type="journal article" date="2019" name="Int. J. Syst. Evol. Microbiol.">
        <title>The Global Catalogue of Microorganisms (GCM) 10K type strain sequencing project: providing services to taxonomists for standard genome sequencing and annotation.</title>
        <authorList>
            <consortium name="The Broad Institute Genomics Platform"/>
            <consortium name="The Broad Institute Genome Sequencing Center for Infectious Disease"/>
            <person name="Wu L."/>
            <person name="Ma J."/>
        </authorList>
    </citation>
    <scope>NUCLEOTIDE SEQUENCE [LARGE SCALE GENOMIC DNA]</scope>
    <source>
        <strain evidence="3">KCTC 23314</strain>
    </source>
</reference>
<accession>A0ABQ3FWZ4</accession>
<name>A0ABQ3FWZ4_9BURK</name>